<comment type="subcellular location">
    <subcellularLocation>
        <location evidence="1">Membrane</location>
        <topology evidence="1">Multi-pass membrane protein</topology>
    </subcellularLocation>
</comment>
<dbReference type="PANTHER" id="PTHR48086:SF7">
    <property type="entry name" value="SODIUM-SOLUTE SYMPORTER-RELATED"/>
    <property type="match status" value="1"/>
</dbReference>
<feature type="transmembrane region" description="Helical" evidence="8">
    <location>
        <begin position="409"/>
        <end position="428"/>
    </location>
</feature>
<name>A0A3D5J404_9FLAO</name>
<feature type="transmembrane region" description="Helical" evidence="8">
    <location>
        <begin position="43"/>
        <end position="61"/>
    </location>
</feature>
<dbReference type="EMBL" id="DPMF01000354">
    <property type="protein sequence ID" value="HCV82428.1"/>
    <property type="molecule type" value="Genomic_DNA"/>
</dbReference>
<dbReference type="Proteomes" id="UP000264330">
    <property type="component" value="Unassembled WGS sequence"/>
</dbReference>
<feature type="transmembrane region" description="Helical" evidence="8">
    <location>
        <begin position="176"/>
        <end position="194"/>
    </location>
</feature>
<feature type="transmembrane region" description="Helical" evidence="8">
    <location>
        <begin position="354"/>
        <end position="373"/>
    </location>
</feature>
<dbReference type="GO" id="GO:0022857">
    <property type="term" value="F:transmembrane transporter activity"/>
    <property type="evidence" value="ECO:0007669"/>
    <property type="project" value="InterPro"/>
</dbReference>
<organism evidence="9 10">
    <name type="scientific">Zunongwangia profunda</name>
    <dbReference type="NCBI Taxonomy" id="398743"/>
    <lineage>
        <taxon>Bacteria</taxon>
        <taxon>Pseudomonadati</taxon>
        <taxon>Bacteroidota</taxon>
        <taxon>Flavobacteriia</taxon>
        <taxon>Flavobacteriales</taxon>
        <taxon>Flavobacteriaceae</taxon>
        <taxon>Zunongwangia</taxon>
    </lineage>
</organism>
<keyword evidence="6 8" id="KW-0472">Membrane</keyword>
<keyword evidence="4 8" id="KW-0812">Transmembrane</keyword>
<dbReference type="CDD" id="cd10322">
    <property type="entry name" value="SLC5sbd"/>
    <property type="match status" value="1"/>
</dbReference>
<feature type="transmembrane region" description="Helical" evidence="8">
    <location>
        <begin position="379"/>
        <end position="397"/>
    </location>
</feature>
<dbReference type="Gene3D" id="1.20.1730.10">
    <property type="entry name" value="Sodium/glucose cotransporter"/>
    <property type="match status" value="1"/>
</dbReference>
<evidence type="ECO:0000256" key="1">
    <source>
        <dbReference type="ARBA" id="ARBA00004141"/>
    </source>
</evidence>
<gene>
    <name evidence="9" type="ORF">DGQ38_15405</name>
</gene>
<dbReference type="InterPro" id="IPR038377">
    <property type="entry name" value="Na/Glc_symporter_sf"/>
</dbReference>
<dbReference type="GO" id="GO:0005886">
    <property type="term" value="C:plasma membrane"/>
    <property type="evidence" value="ECO:0007669"/>
    <property type="project" value="TreeGrafter"/>
</dbReference>
<evidence type="ECO:0000256" key="7">
    <source>
        <dbReference type="RuleBase" id="RU362091"/>
    </source>
</evidence>
<dbReference type="PROSITE" id="PS50283">
    <property type="entry name" value="NA_SOLUT_SYMP_3"/>
    <property type="match status" value="1"/>
</dbReference>
<evidence type="ECO:0000313" key="10">
    <source>
        <dbReference type="Proteomes" id="UP000264330"/>
    </source>
</evidence>
<feature type="transmembrane region" description="Helical" evidence="8">
    <location>
        <begin position="301"/>
        <end position="334"/>
    </location>
</feature>
<feature type="transmembrane region" description="Helical" evidence="8">
    <location>
        <begin position="114"/>
        <end position="134"/>
    </location>
</feature>
<evidence type="ECO:0008006" key="11">
    <source>
        <dbReference type="Google" id="ProtNLM"/>
    </source>
</evidence>
<evidence type="ECO:0000256" key="6">
    <source>
        <dbReference type="ARBA" id="ARBA00023136"/>
    </source>
</evidence>
<dbReference type="InterPro" id="IPR001734">
    <property type="entry name" value="Na/solute_symporter"/>
</dbReference>
<comment type="similarity">
    <text evidence="2 7">Belongs to the sodium:solute symporter (SSF) (TC 2.A.21) family.</text>
</comment>
<protein>
    <recommendedName>
        <fullName evidence="11">Sodium:solute symporter family protein</fullName>
    </recommendedName>
</protein>
<evidence type="ECO:0000256" key="3">
    <source>
        <dbReference type="ARBA" id="ARBA00022448"/>
    </source>
</evidence>
<sequence length="455" mass="50529">MHWLDLSVLGLYVLGLLGLGFYRIKNTVDNPNEYILAGRKLSLPGFIITLVATWYGGILGIGENTYLYGLQTWFIFGLPYYIFAFIFAFFIAGRINQLKSISIPDQFHHRFGKTAGVISALYILILSSPAPYILSIGILIQFTIGIPFGLSLIISTCISLSYIWAGGFKAIVRTDYYQFSLMFIGFILLLIYSIQFSGNVSETFKSLPSNHLNITGGASIQYILAWFFIGLWTFIDPGFYQRCAAAKSPKTARNGILISIAIWFVFDMITLITGMFAKALLTSGDPLFAYPKLGALVLPPLAYGFFITGLLATIMSTIDSLGFINAITFGRDILWRIQSTSKLKEEPEHTTIHFIRKGITVTGFIALALAFMIPSVVKLWYVIGSILVPGLVIPFLLSFSKKTYSILPIMIYPVVIGLIWTILGKILGEYPLNLEPFYPGILTSILMYGLKGKNG</sequence>
<dbReference type="InterPro" id="IPR050277">
    <property type="entry name" value="Sodium:Solute_Symporter"/>
</dbReference>
<evidence type="ECO:0000256" key="8">
    <source>
        <dbReference type="SAM" id="Phobius"/>
    </source>
</evidence>
<feature type="transmembrane region" description="Helical" evidence="8">
    <location>
        <begin position="73"/>
        <end position="93"/>
    </location>
</feature>
<keyword evidence="5 8" id="KW-1133">Transmembrane helix</keyword>
<dbReference type="AlphaFoldDB" id="A0A3D5J404"/>
<evidence type="ECO:0000256" key="5">
    <source>
        <dbReference type="ARBA" id="ARBA00022989"/>
    </source>
</evidence>
<evidence type="ECO:0000256" key="2">
    <source>
        <dbReference type="ARBA" id="ARBA00006434"/>
    </source>
</evidence>
<dbReference type="PANTHER" id="PTHR48086">
    <property type="entry name" value="SODIUM/PROLINE SYMPORTER-RELATED"/>
    <property type="match status" value="1"/>
</dbReference>
<reference evidence="9 10" key="1">
    <citation type="journal article" date="2018" name="Nat. Biotechnol.">
        <title>A standardized bacterial taxonomy based on genome phylogeny substantially revises the tree of life.</title>
        <authorList>
            <person name="Parks D.H."/>
            <person name="Chuvochina M."/>
            <person name="Waite D.W."/>
            <person name="Rinke C."/>
            <person name="Skarshewski A."/>
            <person name="Chaumeil P.A."/>
            <person name="Hugenholtz P."/>
        </authorList>
    </citation>
    <scope>NUCLEOTIDE SEQUENCE [LARGE SCALE GENOMIC DNA]</scope>
    <source>
        <strain evidence="9">UBA9359</strain>
    </source>
</reference>
<feature type="transmembrane region" description="Helical" evidence="8">
    <location>
        <begin position="214"/>
        <end position="235"/>
    </location>
</feature>
<keyword evidence="3" id="KW-0813">Transport</keyword>
<dbReference type="Pfam" id="PF00474">
    <property type="entry name" value="SSF"/>
    <property type="match status" value="1"/>
</dbReference>
<feature type="transmembrane region" description="Helical" evidence="8">
    <location>
        <begin position="140"/>
        <end position="164"/>
    </location>
</feature>
<evidence type="ECO:0000313" key="9">
    <source>
        <dbReference type="EMBL" id="HCV82428.1"/>
    </source>
</evidence>
<accession>A0A3D5J404</accession>
<proteinExistence type="inferred from homology"/>
<feature type="transmembrane region" description="Helical" evidence="8">
    <location>
        <begin position="6"/>
        <end position="22"/>
    </location>
</feature>
<feature type="transmembrane region" description="Helical" evidence="8">
    <location>
        <begin position="256"/>
        <end position="281"/>
    </location>
</feature>
<comment type="caution">
    <text evidence="9">The sequence shown here is derived from an EMBL/GenBank/DDBJ whole genome shotgun (WGS) entry which is preliminary data.</text>
</comment>
<evidence type="ECO:0000256" key="4">
    <source>
        <dbReference type="ARBA" id="ARBA00022692"/>
    </source>
</evidence>